<dbReference type="PANTHER" id="PTHR33050">
    <property type="entry name" value="REVERSE TRANSCRIPTASE DOMAIN-CONTAINING PROTEIN"/>
    <property type="match status" value="1"/>
</dbReference>
<dbReference type="CDD" id="cd09275">
    <property type="entry name" value="RNase_HI_RT_DIRS1"/>
    <property type="match status" value="1"/>
</dbReference>
<evidence type="ECO:0000256" key="1">
    <source>
        <dbReference type="SAM" id="MobiDB-lite"/>
    </source>
</evidence>
<organism evidence="2 3">
    <name type="scientific">Polistes dominula</name>
    <name type="common">European paper wasp</name>
    <name type="synonym">Vespa dominula</name>
    <dbReference type="NCBI Taxonomy" id="743375"/>
    <lineage>
        <taxon>Eukaryota</taxon>
        <taxon>Metazoa</taxon>
        <taxon>Ecdysozoa</taxon>
        <taxon>Arthropoda</taxon>
        <taxon>Hexapoda</taxon>
        <taxon>Insecta</taxon>
        <taxon>Pterygota</taxon>
        <taxon>Neoptera</taxon>
        <taxon>Endopterygota</taxon>
        <taxon>Hymenoptera</taxon>
        <taxon>Apocrita</taxon>
        <taxon>Aculeata</taxon>
        <taxon>Vespoidea</taxon>
        <taxon>Vespidae</taxon>
        <taxon>Polistinae</taxon>
        <taxon>Polistini</taxon>
        <taxon>Polistes</taxon>
    </lineage>
</organism>
<dbReference type="Proteomes" id="UP000694924">
    <property type="component" value="Unplaced"/>
</dbReference>
<accession>A0ABM1J0K1</accession>
<gene>
    <name evidence="3" type="primary">LOC107071471</name>
</gene>
<protein>
    <submittedName>
        <fullName evidence="3">Uncharacterized protein LOC107071471</fullName>
    </submittedName>
</protein>
<feature type="region of interest" description="Disordered" evidence="1">
    <location>
        <begin position="31"/>
        <end position="68"/>
    </location>
</feature>
<sequence length="456" mass="52354">MKRKNYEARETENAHLRITVRWARARDTGSLGSNRDYTRRVSISPSQQSRRRASRQRRSKEVPKPDGSNRFIFNLKELNKFIDPPHFKLEDIRSILGLVSLGDFLGTMDQDAYLKFAEFLGVLTSACPAVTYGFIHCKQLERQKYLALTFNGSNYEDGIVINESMVEDLNWWRVNATIRSNLIKTNKYVMEIFSDSSLTGWGCYCDGVEAFGFRDQNERKKHINYLKLLAAFLAIKCFASKSSNCEILLRLDNTSAISYINRAGGVRFRHLCALSKEIWNWCEERRLWLKASYVASADNTEADRASRNVNIDSEWELAQAAFSEIVRKFGSISVDLFASRLNKKSKRFYSRFPDPGASAVDAFTVSWKNENFYAFHPFALITRTLRKIINEKAVGIVVVPLWLTQPWYPLFTSSLIEPTITFKPDINLLKSLYRYESHPLASHLSLVAGKLSGQHI</sequence>
<dbReference type="RefSeq" id="XP_015185988.1">
    <property type="nucleotide sequence ID" value="XM_015330502.1"/>
</dbReference>
<evidence type="ECO:0000313" key="2">
    <source>
        <dbReference type="Proteomes" id="UP000694924"/>
    </source>
</evidence>
<reference evidence="3" key="1">
    <citation type="submission" date="2025-08" db="UniProtKB">
        <authorList>
            <consortium name="RefSeq"/>
        </authorList>
    </citation>
    <scope>IDENTIFICATION</scope>
    <source>
        <tissue evidence="3">Whole body</tissue>
    </source>
</reference>
<dbReference type="PANTHER" id="PTHR33050:SF7">
    <property type="entry name" value="RIBONUCLEASE H"/>
    <property type="match status" value="1"/>
</dbReference>
<feature type="compositionally biased region" description="Basic residues" evidence="1">
    <location>
        <begin position="49"/>
        <end position="58"/>
    </location>
</feature>
<dbReference type="GeneID" id="107071471"/>
<evidence type="ECO:0000313" key="3">
    <source>
        <dbReference type="RefSeq" id="XP_015185988.1"/>
    </source>
</evidence>
<name>A0ABM1J0K1_POLDO</name>
<keyword evidence="2" id="KW-1185">Reference proteome</keyword>
<dbReference type="InterPro" id="IPR052055">
    <property type="entry name" value="Hepadnavirus_pol/RT"/>
</dbReference>
<proteinExistence type="predicted"/>